<sequence>MNKLRTKCDMEMITGEETTGTLSLQSEHLGAGKDYITLLLVGSKVT</sequence>
<protein>
    <submittedName>
        <fullName evidence="1">Uncharacterized protein</fullName>
    </submittedName>
</protein>
<dbReference type="AlphaFoldDB" id="A0A0F0UX26"/>
<proteinExistence type="predicted"/>
<accession>A0A0F5BJX9</accession>
<reference evidence="1 2" key="1">
    <citation type="submission" date="2015-06" db="EMBL/GenBank/DDBJ databases">
        <authorList>
            <person name="Adams M."/>
            <person name="Sutton G."/>
            <person name="Nelson K."/>
            <person name="Bonomo R."/>
            <person name="McCorrison J."/>
            <person name="Sanka R."/>
            <person name="Brinkac L."/>
            <person name="Nierman W."/>
        </authorList>
    </citation>
    <scope>NUCLEOTIDE SEQUENCE [LARGE SCALE GENOMIC DNA]</scope>
    <source>
        <strain evidence="1 2">GN02692</strain>
    </source>
</reference>
<evidence type="ECO:0000313" key="1">
    <source>
        <dbReference type="EMBL" id="KLQ07511.1"/>
    </source>
</evidence>
<evidence type="ECO:0000313" key="2">
    <source>
        <dbReference type="Proteomes" id="UP000036013"/>
    </source>
</evidence>
<accession>A0A167QML8</accession>
<name>A0A0F0UX26_9ENTR</name>
<gene>
    <name evidence="1" type="ORF">ABF77_01370</name>
</gene>
<organism evidence="1 2">
    <name type="scientific">Enterobacter roggenkampii</name>
    <dbReference type="NCBI Taxonomy" id="1812935"/>
    <lineage>
        <taxon>Bacteria</taxon>
        <taxon>Pseudomonadati</taxon>
        <taxon>Pseudomonadota</taxon>
        <taxon>Gammaproteobacteria</taxon>
        <taxon>Enterobacterales</taxon>
        <taxon>Enterobacteriaceae</taxon>
        <taxon>Enterobacter</taxon>
        <taxon>Enterobacter cloacae complex</taxon>
    </lineage>
</organism>
<dbReference type="KEGG" id="ern:BFV67_01320"/>
<dbReference type="EMBL" id="LEDI01000003">
    <property type="protein sequence ID" value="KLQ07511.1"/>
    <property type="molecule type" value="Genomic_DNA"/>
</dbReference>
<comment type="caution">
    <text evidence="1">The sequence shown here is derived from an EMBL/GenBank/DDBJ whole genome shotgun (WGS) entry which is preliminary data.</text>
</comment>
<dbReference type="Proteomes" id="UP000036013">
    <property type="component" value="Unassembled WGS sequence"/>
</dbReference>
<dbReference type="KEGG" id="ecls:LI67_002300"/>
<accession>A0A0F0UX26</accession>